<organism evidence="3 4">
    <name type="scientific">Lysobacter gummosus</name>
    <dbReference type="NCBI Taxonomy" id="262324"/>
    <lineage>
        <taxon>Bacteria</taxon>
        <taxon>Pseudomonadati</taxon>
        <taxon>Pseudomonadota</taxon>
        <taxon>Gammaproteobacteria</taxon>
        <taxon>Lysobacterales</taxon>
        <taxon>Lysobacteraceae</taxon>
        <taxon>Lysobacter</taxon>
    </lineage>
</organism>
<evidence type="ECO:0000313" key="4">
    <source>
        <dbReference type="Proteomes" id="UP000829194"/>
    </source>
</evidence>
<sequence length="478" mass="48391">MKSMAISRDAGAKPLEGRQEAETIPNRADGFRRAFSKLAALSLLAGVLVPMESAHAQTCDPVFTGNPVNVNGLGNGTSTFTTDTAGTATIGTTFSAITRTGNPATNGSVSRSGTAGGVVRYEQASPNFANDGFQYSMSFARPIPVIIAAGPNYAGPPSNMDSAPGTVGADDEVVFTAVGMSPGFSWIVDPVFAGTATVSPDGLTVSFRGTAQTNPRQFAQYRLRTPAGATMTGVNVSWRSLHGVGTINSAQHNVRVPGTCRPVIQFVKRVTNDNGAAAAAADFNIATSAGALTFGANTGTAQNAIYRSNSLTVNVGSYTMNEIDHPQYNEGTWSCTGVGTTQVGTAFNAGSVTLAQGAVATCSITNDDTAVADLSITKTNTPTVGALDQANDTVDSGQATTYTLVVTNDGTTAVTGAVVRDAPGAGITCPAGNAVTISGDGVPAGSFTVADLTGSTGIVLGALGAGQRATLSFNCQVN</sequence>
<dbReference type="RefSeq" id="WP_083512436.1">
    <property type="nucleotide sequence ID" value="NZ_CP011131.1"/>
</dbReference>
<feature type="region of interest" description="Disordered" evidence="1">
    <location>
        <begin position="1"/>
        <end position="23"/>
    </location>
</feature>
<name>A0ABY3XIX8_9GAMM</name>
<evidence type="ECO:0000313" key="3">
    <source>
        <dbReference type="EMBL" id="UNP31603.1"/>
    </source>
</evidence>
<dbReference type="Proteomes" id="UP000829194">
    <property type="component" value="Chromosome"/>
</dbReference>
<protein>
    <submittedName>
        <fullName evidence="3">DUF11 domain-containing protein</fullName>
    </submittedName>
</protein>
<dbReference type="InterPro" id="IPR047589">
    <property type="entry name" value="DUF11_rpt"/>
</dbReference>
<evidence type="ECO:0000259" key="2">
    <source>
        <dbReference type="Pfam" id="PF19403"/>
    </source>
</evidence>
<reference evidence="3 4" key="1">
    <citation type="submission" date="2022-03" db="EMBL/GenBank/DDBJ databases">
        <title>Complete genome sequence of Lysobacter capsici VKM B-2533 and Lysobacter gummosus 10.1.1, promising sources of lytic agents.</title>
        <authorList>
            <person name="Tarlachkov S.V."/>
            <person name="Kudryakova I.V."/>
            <person name="Afoshin A.S."/>
            <person name="Leontyevskaya E.A."/>
            <person name="Leontyevskaya N.V."/>
        </authorList>
    </citation>
    <scope>NUCLEOTIDE SEQUENCE [LARGE SCALE GENOMIC DNA]</scope>
    <source>
        <strain evidence="3 4">10.1.1</strain>
    </source>
</reference>
<gene>
    <name evidence="3" type="ORF">MOV92_10300</name>
</gene>
<evidence type="ECO:0000256" key="1">
    <source>
        <dbReference type="SAM" id="MobiDB-lite"/>
    </source>
</evidence>
<feature type="domain" description="SpaA-like prealbumin fold" evidence="2">
    <location>
        <begin position="265"/>
        <end position="364"/>
    </location>
</feature>
<dbReference type="EMBL" id="CP093547">
    <property type="protein sequence ID" value="UNP31603.1"/>
    <property type="molecule type" value="Genomic_DNA"/>
</dbReference>
<dbReference type="InterPro" id="IPR045826">
    <property type="entry name" value="SpaA_PFL_dom_2"/>
</dbReference>
<proteinExistence type="predicted"/>
<keyword evidence="4" id="KW-1185">Reference proteome</keyword>
<dbReference type="NCBIfam" id="TIGR01451">
    <property type="entry name" value="B_ant_repeat"/>
    <property type="match status" value="1"/>
</dbReference>
<accession>A0ABY3XIX8</accession>
<dbReference type="Pfam" id="PF19403">
    <property type="entry name" value="SpaA_2"/>
    <property type="match status" value="1"/>
</dbReference>